<comment type="caution">
    <text evidence="1">The sequence shown here is derived from an EMBL/GenBank/DDBJ whole genome shotgun (WGS) entry which is preliminary data.</text>
</comment>
<gene>
    <name evidence="1" type="ORF">S2091_3197</name>
</gene>
<dbReference type="AlphaFoldDB" id="A0A2S9GWG5"/>
<evidence type="ECO:0000313" key="2">
    <source>
        <dbReference type="Proteomes" id="UP000237839"/>
    </source>
</evidence>
<reference evidence="1 2" key="1">
    <citation type="submission" date="2018-02" db="EMBL/GenBank/DDBJ databases">
        <title>Solimicrobium silvestre gen. nov., sp. nov., isolated from alpine forest soil.</title>
        <authorList>
            <person name="Margesin R."/>
            <person name="Albuquerque L."/>
            <person name="Zhang D.-C."/>
            <person name="Froufe H.J.C."/>
            <person name="Severino R."/>
            <person name="Roxo I."/>
            <person name="Egas C."/>
            <person name="Da Costa M.S."/>
        </authorList>
    </citation>
    <scope>NUCLEOTIDE SEQUENCE [LARGE SCALE GENOMIC DNA]</scope>
    <source>
        <strain evidence="1 2">S20-91</strain>
    </source>
</reference>
<dbReference type="Proteomes" id="UP000237839">
    <property type="component" value="Unassembled WGS sequence"/>
</dbReference>
<name>A0A2S9GWG5_9BURK</name>
<protein>
    <submittedName>
        <fullName evidence="1">Uncharacterized protein</fullName>
    </submittedName>
</protein>
<proteinExistence type="predicted"/>
<dbReference type="EMBL" id="PUGF01000016">
    <property type="protein sequence ID" value="PRC92062.1"/>
    <property type="molecule type" value="Genomic_DNA"/>
</dbReference>
<organism evidence="1 2">
    <name type="scientific">Solimicrobium silvestre</name>
    <dbReference type="NCBI Taxonomy" id="2099400"/>
    <lineage>
        <taxon>Bacteria</taxon>
        <taxon>Pseudomonadati</taxon>
        <taxon>Pseudomonadota</taxon>
        <taxon>Betaproteobacteria</taxon>
        <taxon>Burkholderiales</taxon>
        <taxon>Oxalobacteraceae</taxon>
        <taxon>Solimicrobium</taxon>
    </lineage>
</organism>
<evidence type="ECO:0000313" key="1">
    <source>
        <dbReference type="EMBL" id="PRC92062.1"/>
    </source>
</evidence>
<keyword evidence="2" id="KW-1185">Reference proteome</keyword>
<sequence>MHLFCRSTILLYIKLPHFVLGRVESNLVSYGSTQPNIPIHHAKLFI</sequence>
<accession>A0A2S9GWG5</accession>